<accession>A0A4Q9GJB1</accession>
<reference evidence="4 5" key="1">
    <citation type="submission" date="2019-02" db="EMBL/GenBank/DDBJ databases">
        <title>Hansschlegelia quercus sp. nov., a novel methylotrophic bacterium from buds of oak (Quercus robur L.).</title>
        <authorList>
            <person name="Agafonova N.V."/>
            <person name="Kaparullina E.N."/>
            <person name="Grouzdev D.S."/>
            <person name="Doronina N.V."/>
        </authorList>
    </citation>
    <scope>NUCLEOTIDE SEQUENCE [LARGE SCALE GENOMIC DNA]</scope>
    <source>
        <strain evidence="4 5">Dub</strain>
    </source>
</reference>
<feature type="domain" description="Calcineurin-like phosphoesterase" evidence="3">
    <location>
        <begin position="55"/>
        <end position="230"/>
    </location>
</feature>
<keyword evidence="1" id="KW-0479">Metal-binding</keyword>
<dbReference type="GO" id="GO:0016020">
    <property type="term" value="C:membrane"/>
    <property type="evidence" value="ECO:0007669"/>
    <property type="project" value="GOC"/>
</dbReference>
<evidence type="ECO:0000313" key="5">
    <source>
        <dbReference type="Proteomes" id="UP000291613"/>
    </source>
</evidence>
<sequence>MPLISRRALLASAGAGFLVAGSGAAYAGIIEPSLMLRATEYRLTPPGWPADFPLTVAVISDVHVCEPYVPMSRVKRIVDFVNALKPDLIVHLGDHEATYRFVSRRVPPREWAAAYADLSAPLGLYTVLGNHDWWQNHEEIRAALDGARIRVMTNEAELLEHNGRRFWLAGLGDQLAHWLGGGLFRGEDDLPATLAQIKTDDPVLMLAHEPDVFDQMPARVSLTFAGHTHGGQIYIPGFRNPLLVPDYVGRFRYGVVEAGGRHMIVSGGIGMSGLPVRFGVPPEVVVARLGNPAAFA</sequence>
<evidence type="ECO:0000313" key="4">
    <source>
        <dbReference type="EMBL" id="TBN53341.1"/>
    </source>
</evidence>
<evidence type="ECO:0000256" key="1">
    <source>
        <dbReference type="ARBA" id="ARBA00022723"/>
    </source>
</evidence>
<protein>
    <submittedName>
        <fullName evidence="4">Metallophosphoesterase</fullName>
    </submittedName>
</protein>
<dbReference type="PANTHER" id="PTHR31302">
    <property type="entry name" value="TRANSMEMBRANE PROTEIN WITH METALLOPHOSPHOESTERASE DOMAIN-RELATED"/>
    <property type="match status" value="1"/>
</dbReference>
<dbReference type="GO" id="GO:0009245">
    <property type="term" value="P:lipid A biosynthetic process"/>
    <property type="evidence" value="ECO:0007669"/>
    <property type="project" value="TreeGrafter"/>
</dbReference>
<dbReference type="GO" id="GO:0046872">
    <property type="term" value="F:metal ion binding"/>
    <property type="evidence" value="ECO:0007669"/>
    <property type="project" value="UniProtKB-KW"/>
</dbReference>
<comment type="caution">
    <text evidence="4">The sequence shown here is derived from an EMBL/GenBank/DDBJ whole genome shotgun (WGS) entry which is preliminary data.</text>
</comment>
<dbReference type="CDD" id="cd07385">
    <property type="entry name" value="MPP_YkuE_C"/>
    <property type="match status" value="1"/>
</dbReference>
<dbReference type="PANTHER" id="PTHR31302:SF31">
    <property type="entry name" value="PHOSPHODIESTERASE YAEI"/>
    <property type="match status" value="1"/>
</dbReference>
<evidence type="ECO:0000259" key="3">
    <source>
        <dbReference type="Pfam" id="PF00149"/>
    </source>
</evidence>
<dbReference type="Proteomes" id="UP000291613">
    <property type="component" value="Unassembled WGS sequence"/>
</dbReference>
<dbReference type="Gene3D" id="3.60.21.10">
    <property type="match status" value="1"/>
</dbReference>
<dbReference type="InterPro" id="IPR006311">
    <property type="entry name" value="TAT_signal"/>
</dbReference>
<dbReference type="SUPFAM" id="SSF56300">
    <property type="entry name" value="Metallo-dependent phosphatases"/>
    <property type="match status" value="1"/>
</dbReference>
<dbReference type="RefSeq" id="WP_131003399.1">
    <property type="nucleotide sequence ID" value="NZ_JBHSZR010000007.1"/>
</dbReference>
<evidence type="ECO:0000256" key="2">
    <source>
        <dbReference type="ARBA" id="ARBA00022801"/>
    </source>
</evidence>
<proteinExistence type="predicted"/>
<dbReference type="PROSITE" id="PS51318">
    <property type="entry name" value="TAT"/>
    <property type="match status" value="1"/>
</dbReference>
<gene>
    <name evidence="4" type="ORF">EYR15_09990</name>
</gene>
<dbReference type="OrthoDB" id="9780884at2"/>
<dbReference type="InterPro" id="IPR004843">
    <property type="entry name" value="Calcineurin-like_PHP"/>
</dbReference>
<organism evidence="4 5">
    <name type="scientific">Hansschlegelia quercus</name>
    <dbReference type="NCBI Taxonomy" id="2528245"/>
    <lineage>
        <taxon>Bacteria</taxon>
        <taxon>Pseudomonadati</taxon>
        <taxon>Pseudomonadota</taxon>
        <taxon>Alphaproteobacteria</taxon>
        <taxon>Hyphomicrobiales</taxon>
        <taxon>Methylopilaceae</taxon>
        <taxon>Hansschlegelia</taxon>
    </lineage>
</organism>
<name>A0A4Q9GJB1_9HYPH</name>
<dbReference type="EMBL" id="SIUB01000004">
    <property type="protein sequence ID" value="TBN53341.1"/>
    <property type="molecule type" value="Genomic_DNA"/>
</dbReference>
<dbReference type="AlphaFoldDB" id="A0A4Q9GJB1"/>
<dbReference type="InterPro" id="IPR051158">
    <property type="entry name" value="Metallophosphoesterase_sf"/>
</dbReference>
<keyword evidence="2" id="KW-0378">Hydrolase</keyword>
<dbReference type="Pfam" id="PF00149">
    <property type="entry name" value="Metallophos"/>
    <property type="match status" value="1"/>
</dbReference>
<keyword evidence="5" id="KW-1185">Reference proteome</keyword>
<dbReference type="GO" id="GO:0008758">
    <property type="term" value="F:UDP-2,3-diacylglucosamine hydrolase activity"/>
    <property type="evidence" value="ECO:0007669"/>
    <property type="project" value="TreeGrafter"/>
</dbReference>
<dbReference type="InterPro" id="IPR029052">
    <property type="entry name" value="Metallo-depent_PP-like"/>
</dbReference>